<reference evidence="7 8" key="1">
    <citation type="submission" date="2020-09" db="EMBL/GenBank/DDBJ databases">
        <title>Pseudoxanthomonas sp. CAU 1598 isolated from sand of Yaerae Beach.</title>
        <authorList>
            <person name="Kim W."/>
        </authorList>
    </citation>
    <scope>NUCLEOTIDE SEQUENCE [LARGE SCALE GENOMIC DNA]</scope>
    <source>
        <strain evidence="7 8">CAU 1598</strain>
    </source>
</reference>
<feature type="transmembrane region" description="Helical" evidence="6">
    <location>
        <begin position="74"/>
        <end position="93"/>
    </location>
</feature>
<evidence type="ECO:0000256" key="5">
    <source>
        <dbReference type="ARBA" id="ARBA00023136"/>
    </source>
</evidence>
<accession>A0AAW3ZHG9</accession>
<feature type="transmembrane region" description="Helical" evidence="6">
    <location>
        <begin position="143"/>
        <end position="165"/>
    </location>
</feature>
<keyword evidence="4 6" id="KW-1133">Transmembrane helix</keyword>
<dbReference type="GO" id="GO:0005886">
    <property type="term" value="C:plasma membrane"/>
    <property type="evidence" value="ECO:0007669"/>
    <property type="project" value="UniProtKB-SubCell"/>
</dbReference>
<keyword evidence="3 6" id="KW-0812">Transmembrane</keyword>
<dbReference type="Proteomes" id="UP000613768">
    <property type="component" value="Unassembled WGS sequence"/>
</dbReference>
<feature type="transmembrane region" description="Helical" evidence="6">
    <location>
        <begin position="236"/>
        <end position="255"/>
    </location>
</feature>
<comment type="subcellular location">
    <subcellularLocation>
        <location evidence="6">Cell membrane</location>
        <topology evidence="6">Multi-pass membrane protein</topology>
    </subcellularLocation>
    <subcellularLocation>
        <location evidence="1">Membrane</location>
        <topology evidence="1">Multi-pass membrane protein</topology>
    </subcellularLocation>
</comment>
<dbReference type="EMBL" id="JACYTR010000007">
    <property type="protein sequence ID" value="MBD8525248.1"/>
    <property type="molecule type" value="Genomic_DNA"/>
</dbReference>
<comment type="caution">
    <text evidence="7">The sequence shown here is derived from an EMBL/GenBank/DDBJ whole genome shotgun (WGS) entry which is preliminary data.</text>
</comment>
<dbReference type="PANTHER" id="PTHR43701">
    <property type="entry name" value="MEMBRANE TRANSPORTER PROTEIN MJ0441-RELATED"/>
    <property type="match status" value="1"/>
</dbReference>
<dbReference type="InterPro" id="IPR002781">
    <property type="entry name" value="TM_pro_TauE-like"/>
</dbReference>
<comment type="similarity">
    <text evidence="2 6">Belongs to the 4-toluene sulfonate uptake permease (TSUP) (TC 2.A.102) family.</text>
</comment>
<dbReference type="PANTHER" id="PTHR43701:SF2">
    <property type="entry name" value="MEMBRANE TRANSPORTER PROTEIN YJNA-RELATED"/>
    <property type="match status" value="1"/>
</dbReference>
<dbReference type="RefSeq" id="WP_192028587.1">
    <property type="nucleotide sequence ID" value="NZ_JACYTR010000007.1"/>
</dbReference>
<evidence type="ECO:0000256" key="4">
    <source>
        <dbReference type="ARBA" id="ARBA00022989"/>
    </source>
</evidence>
<evidence type="ECO:0000256" key="6">
    <source>
        <dbReference type="RuleBase" id="RU363041"/>
    </source>
</evidence>
<dbReference type="InterPro" id="IPR051598">
    <property type="entry name" value="TSUP/Inactive_protease-like"/>
</dbReference>
<gene>
    <name evidence="7" type="ORF">IFO71_05775</name>
</gene>
<protein>
    <recommendedName>
        <fullName evidence="6">Probable membrane transporter protein</fullName>
    </recommendedName>
</protein>
<evidence type="ECO:0000313" key="7">
    <source>
        <dbReference type="EMBL" id="MBD8525248.1"/>
    </source>
</evidence>
<sequence length="263" mass="27288">MTSLSLAQAVLALLSGSLVGFSLGLIGGGGSILALPLLVYVVGVQDPHLAIGTSALAVAANATGGLYQHARHAHVRWSVVGVFAAAGVFGAWLGSSLGKTVDGQHLLLLFALLMLLVAGLMLRHRHYPGRDQAEWNGRTLRRLSLTGLAVGGMAGFFGIGGGFLIVPSLMYAAGLPILLAIGSSLLAVTAFGLTTAINYARAGWIDWPLALLFILGGLAGSRLGSAVARRLSLSRGRLNTIFAGVIAMVAAYMLYRERALFDI</sequence>
<dbReference type="Pfam" id="PF01925">
    <property type="entry name" value="TauE"/>
    <property type="match status" value="1"/>
</dbReference>
<evidence type="ECO:0000313" key="8">
    <source>
        <dbReference type="Proteomes" id="UP000613768"/>
    </source>
</evidence>
<feature type="transmembrane region" description="Helical" evidence="6">
    <location>
        <begin position="171"/>
        <end position="193"/>
    </location>
</feature>
<feature type="transmembrane region" description="Helical" evidence="6">
    <location>
        <begin position="48"/>
        <end position="67"/>
    </location>
</feature>
<proteinExistence type="inferred from homology"/>
<organism evidence="7 8">
    <name type="scientific">Pseudomarimonas arenosa</name>
    <dbReference type="NCBI Taxonomy" id="2774145"/>
    <lineage>
        <taxon>Bacteria</taxon>
        <taxon>Pseudomonadati</taxon>
        <taxon>Pseudomonadota</taxon>
        <taxon>Gammaproteobacteria</taxon>
        <taxon>Lysobacterales</taxon>
        <taxon>Lysobacteraceae</taxon>
        <taxon>Pseudomarimonas</taxon>
    </lineage>
</organism>
<keyword evidence="8" id="KW-1185">Reference proteome</keyword>
<keyword evidence="6" id="KW-1003">Cell membrane</keyword>
<name>A0AAW3ZHG9_9GAMM</name>
<evidence type="ECO:0000256" key="1">
    <source>
        <dbReference type="ARBA" id="ARBA00004141"/>
    </source>
</evidence>
<feature type="transmembrane region" description="Helical" evidence="6">
    <location>
        <begin position="105"/>
        <end position="122"/>
    </location>
</feature>
<keyword evidence="5 6" id="KW-0472">Membrane</keyword>
<dbReference type="AlphaFoldDB" id="A0AAW3ZHG9"/>
<feature type="transmembrane region" description="Helical" evidence="6">
    <location>
        <begin position="205"/>
        <end position="224"/>
    </location>
</feature>
<evidence type="ECO:0000256" key="3">
    <source>
        <dbReference type="ARBA" id="ARBA00022692"/>
    </source>
</evidence>
<evidence type="ECO:0000256" key="2">
    <source>
        <dbReference type="ARBA" id="ARBA00009142"/>
    </source>
</evidence>